<dbReference type="Proteomes" id="UP000552038">
    <property type="component" value="Unassembled WGS sequence"/>
</dbReference>
<organism evidence="2 3">
    <name type="scientific">Paenibacillus alvei</name>
    <name type="common">Bacillus alvei</name>
    <dbReference type="NCBI Taxonomy" id="44250"/>
    <lineage>
        <taxon>Bacteria</taxon>
        <taxon>Bacillati</taxon>
        <taxon>Bacillota</taxon>
        <taxon>Bacilli</taxon>
        <taxon>Bacillales</taxon>
        <taxon>Paenibacillaceae</taxon>
        <taxon>Paenibacillus</taxon>
    </lineage>
</organism>
<reference evidence="2 3" key="1">
    <citation type="submission" date="2020-05" db="EMBL/GenBank/DDBJ databases">
        <title>Whole genome sequencing and identification of novel metabolites from Paenibacillus alvei strain JR949.</title>
        <authorList>
            <person name="Rajendhran J."/>
            <person name="Sree Pranav P."/>
            <person name="Mahalakshmi B."/>
            <person name="Karthikeyan R."/>
        </authorList>
    </citation>
    <scope>NUCLEOTIDE SEQUENCE [LARGE SCALE GENOMIC DNA]</scope>
    <source>
        <strain evidence="2 3">JR949</strain>
    </source>
</reference>
<accession>A0AAP6ZVP8</accession>
<proteinExistence type="predicted"/>
<dbReference type="AlphaFoldDB" id="A0AAP6ZVP8"/>
<comment type="caution">
    <text evidence="2">The sequence shown here is derived from an EMBL/GenBank/DDBJ whole genome shotgun (WGS) entry which is preliminary data.</text>
</comment>
<protein>
    <submittedName>
        <fullName evidence="2">Uncharacterized protein</fullName>
    </submittedName>
</protein>
<feature type="region of interest" description="Disordered" evidence="1">
    <location>
        <begin position="18"/>
        <end position="49"/>
    </location>
</feature>
<evidence type="ECO:0000313" key="2">
    <source>
        <dbReference type="EMBL" id="NOJ69830.1"/>
    </source>
</evidence>
<evidence type="ECO:0000313" key="3">
    <source>
        <dbReference type="Proteomes" id="UP000552038"/>
    </source>
</evidence>
<dbReference type="RefSeq" id="WP_163977869.1">
    <property type="nucleotide sequence ID" value="NZ_JABFOR010000004.1"/>
</dbReference>
<gene>
    <name evidence="2" type="ORF">HMI46_04600</name>
</gene>
<name>A0AAP6ZVP8_PAEAL</name>
<sequence>MEENRGSEQGLTELYLNQEHSRGPGEASAIEQAHIATRASSPDESEDTDDYDLAASHMHAGMTDGTLETHQMLQRSYGLYD</sequence>
<evidence type="ECO:0000256" key="1">
    <source>
        <dbReference type="SAM" id="MobiDB-lite"/>
    </source>
</evidence>
<dbReference type="EMBL" id="JABFOR010000004">
    <property type="protein sequence ID" value="NOJ69830.1"/>
    <property type="molecule type" value="Genomic_DNA"/>
</dbReference>